<keyword evidence="1" id="KW-0472">Membrane</keyword>
<organism evidence="2 3">
    <name type="scientific">Nitrososphaera viennensis EN76</name>
    <dbReference type="NCBI Taxonomy" id="926571"/>
    <lineage>
        <taxon>Archaea</taxon>
        <taxon>Nitrososphaerota</taxon>
        <taxon>Nitrososphaeria</taxon>
        <taxon>Nitrososphaerales</taxon>
        <taxon>Nitrososphaeraceae</taxon>
        <taxon>Nitrososphaera</taxon>
    </lineage>
</organism>
<sequence>MPVLAEEGMVKKRQASRAIVIAGFAAIAVLVGVMVMLQVSSAQNSEFKQKWDAIVFDSISLTQEYQAEEGKWKAGQYDNSTMAGIVDKYMPRYQSLIDRANALETPERYTEARGLLVKAIQTEKDSNEHFREYLLTGNKAEYDKALDLFSLSLKYSAEADAAIKEAG</sequence>
<evidence type="ECO:0000256" key="1">
    <source>
        <dbReference type="SAM" id="Phobius"/>
    </source>
</evidence>
<accession>A0A060HI14</accession>
<protein>
    <submittedName>
        <fullName evidence="2">Uncharacterized protein</fullName>
    </submittedName>
</protein>
<keyword evidence="3" id="KW-1185">Reference proteome</keyword>
<proteinExistence type="predicted"/>
<evidence type="ECO:0000313" key="3">
    <source>
        <dbReference type="Proteomes" id="UP000027093"/>
    </source>
</evidence>
<name>A0A060HI14_9ARCH</name>
<keyword evidence="1" id="KW-1133">Transmembrane helix</keyword>
<dbReference type="KEGG" id="nvn:NVIE_007020"/>
<dbReference type="Proteomes" id="UP000027093">
    <property type="component" value="Chromosome"/>
</dbReference>
<dbReference type="EMBL" id="CP007536">
    <property type="protein sequence ID" value="AIC14910.1"/>
    <property type="molecule type" value="Genomic_DNA"/>
</dbReference>
<gene>
    <name evidence="2" type="ORF">NVIE_007020</name>
</gene>
<dbReference type="AlphaFoldDB" id="A0A060HI14"/>
<dbReference type="HOGENOM" id="CLU_1656805_0_0_2"/>
<reference evidence="2 3" key="1">
    <citation type="journal article" date="2014" name="Int. J. Syst. Evol. Microbiol.">
        <title>Nitrososphaera viennensis gen. nov., sp. nov., an aerobic and mesophilic, ammonia-oxidizing archaeon from soil and a member of the archaeal phylum Thaumarchaeota.</title>
        <authorList>
            <person name="Stieglmeier M."/>
            <person name="Klingl A."/>
            <person name="Alves R.J."/>
            <person name="Rittmann S.K."/>
            <person name="Melcher M."/>
            <person name="Leisch N."/>
            <person name="Schleper C."/>
        </authorList>
    </citation>
    <scope>NUCLEOTIDE SEQUENCE [LARGE SCALE GENOMIC DNA]</scope>
    <source>
        <strain evidence="2">EN76</strain>
    </source>
</reference>
<feature type="transmembrane region" description="Helical" evidence="1">
    <location>
        <begin position="18"/>
        <end position="39"/>
    </location>
</feature>
<keyword evidence="1" id="KW-0812">Transmembrane</keyword>
<evidence type="ECO:0000313" key="2">
    <source>
        <dbReference type="EMBL" id="AIC14910.1"/>
    </source>
</evidence>